<comment type="subcellular location">
    <subcellularLocation>
        <location evidence="1">Cell membrane</location>
        <topology evidence="1">Multi-pass membrane protein</topology>
    </subcellularLocation>
</comment>
<keyword evidence="2" id="KW-1003">Cell membrane</keyword>
<proteinExistence type="predicted"/>
<dbReference type="eggNOG" id="COG0577">
    <property type="taxonomic scope" value="Bacteria"/>
</dbReference>
<dbReference type="RefSeq" id="WP_020212059.1">
    <property type="nucleotide sequence ID" value="NZ_JRLX01000002.1"/>
</dbReference>
<dbReference type="InterPro" id="IPR003838">
    <property type="entry name" value="ABC3_permease_C"/>
</dbReference>
<keyword evidence="3 6" id="KW-0812">Transmembrane</keyword>
<comment type="caution">
    <text evidence="9">The sequence shown here is derived from an EMBL/GenBank/DDBJ whole genome shotgun (WGS) entry which is preliminary data.</text>
</comment>
<evidence type="ECO:0000256" key="2">
    <source>
        <dbReference type="ARBA" id="ARBA00022475"/>
    </source>
</evidence>
<accession>A0A0A2M6I4</accession>
<feature type="domain" description="MacB-like periplasmic core" evidence="8">
    <location>
        <begin position="20"/>
        <end position="231"/>
    </location>
</feature>
<feature type="transmembrane region" description="Helical" evidence="6">
    <location>
        <begin position="339"/>
        <end position="360"/>
    </location>
</feature>
<name>A0A0A2M6I4_9FLAO</name>
<evidence type="ECO:0000259" key="8">
    <source>
        <dbReference type="Pfam" id="PF12704"/>
    </source>
</evidence>
<dbReference type="STRING" id="1121895.GCA_000378485_00932"/>
<dbReference type="PANTHER" id="PTHR30572">
    <property type="entry name" value="MEMBRANE COMPONENT OF TRANSPORTER-RELATED"/>
    <property type="match status" value="1"/>
</dbReference>
<feature type="transmembrane region" description="Helical" evidence="6">
    <location>
        <begin position="687"/>
        <end position="711"/>
    </location>
</feature>
<keyword evidence="10" id="KW-1185">Reference proteome</keyword>
<dbReference type="Proteomes" id="UP000030152">
    <property type="component" value="Unassembled WGS sequence"/>
</dbReference>
<organism evidence="9 10">
    <name type="scientific">Flavobacterium rivuli WB 3.3-2 = DSM 21788</name>
    <dbReference type="NCBI Taxonomy" id="1121895"/>
    <lineage>
        <taxon>Bacteria</taxon>
        <taxon>Pseudomonadati</taxon>
        <taxon>Bacteroidota</taxon>
        <taxon>Flavobacteriia</taxon>
        <taxon>Flavobacteriales</taxon>
        <taxon>Flavobacteriaceae</taxon>
        <taxon>Flavobacterium</taxon>
    </lineage>
</organism>
<feature type="domain" description="ABC3 transporter permease C-terminal" evidence="7">
    <location>
        <begin position="690"/>
        <end position="801"/>
    </location>
</feature>
<feature type="transmembrane region" description="Helical" evidence="6">
    <location>
        <begin position="21"/>
        <end position="41"/>
    </location>
</feature>
<feature type="transmembrane region" description="Helical" evidence="6">
    <location>
        <begin position="424"/>
        <end position="447"/>
    </location>
</feature>
<dbReference type="Pfam" id="PF02687">
    <property type="entry name" value="FtsX"/>
    <property type="match status" value="2"/>
</dbReference>
<gene>
    <name evidence="9" type="ORF">Q765_04280</name>
</gene>
<evidence type="ECO:0000313" key="10">
    <source>
        <dbReference type="Proteomes" id="UP000030152"/>
    </source>
</evidence>
<evidence type="ECO:0000256" key="1">
    <source>
        <dbReference type="ARBA" id="ARBA00004651"/>
    </source>
</evidence>
<evidence type="ECO:0000256" key="3">
    <source>
        <dbReference type="ARBA" id="ARBA00022692"/>
    </source>
</evidence>
<dbReference type="GO" id="GO:0022857">
    <property type="term" value="F:transmembrane transporter activity"/>
    <property type="evidence" value="ECO:0007669"/>
    <property type="project" value="TreeGrafter"/>
</dbReference>
<evidence type="ECO:0000256" key="4">
    <source>
        <dbReference type="ARBA" id="ARBA00022989"/>
    </source>
</evidence>
<dbReference type="OrthoDB" id="8740261at2"/>
<feature type="transmembrane region" description="Helical" evidence="6">
    <location>
        <begin position="773"/>
        <end position="797"/>
    </location>
</feature>
<protein>
    <submittedName>
        <fullName evidence="9">Multidrug ABC transporter substrate-binding protein</fullName>
    </submittedName>
</protein>
<sequence length="810" mass="92226">MLKNWVKIFIYQVKNNKFFTALNILGLSLGIAGLIFAILYWNDEHSYNAKNPGKENIFFVVSDLGEDKVWGASAAPLGLHIPTALPEVQEYCYMNSWYNGDVISYNGKKEVVDKITDAQKNFFSFFPFEFIKGNAETALDPTSVALSETMAQRLFGTTDPLNKQVEYAGKMVTVKGVYRINNTSSYMPDMVVNMIDWKLKDEDTNWGNFRFGLFLKLKNPEQAAQVTKKIDGLYYDYGVKKNALQGGITPAEYIKRFGQTKVTLEQLKDIRLHSKVNDVPEGRGNYQFLLIMAGLSILILLMSVANYVNLSTANAIRRAKEVGVRKILGASKSNIIKQFVLETVITTLFAILLSLVIVEISLPYYNTFLGKNLSINSSEFYLQIVFIFIIVVILSGILPAVYVSKFESVLVLKGNYTRSKKGIWLRNAMLVSQFAIASFFIIGSYVVNNQVNYMSNKQLGFNAGQVIDVYYRNPYDFRVEGFKKLIAQKYSRVKEQLLKIKGVELVAAGTFKIGSESSFQSSYSYNGAEVTLYNMAVDYNLLEMMDIKILQGRSLSDKISSDTINSVLLNETALKMFRLKDPIGKSVAWGGSDRQLKIIGVVKDFHINGPQEKIPPMAFYHYKTVDWMLQNSHDIYIKVKPENMEQAMAEMEKLWRKDVDVDFPFSYDFVDKNFKRTYQNFVHQRNLFMLLNIVVIIIALFGLFALASYSIQRRMKEIAIRKTQGANTGVLLKDLSKQYILFCAIGFALSCIPVWLLLQMWLENFAYRITISYVPFVTGFVALMVLTLAVVLSRVYAATRLHVLKYLKYE</sequence>
<feature type="domain" description="ABC3 transporter permease C-terminal" evidence="7">
    <location>
        <begin position="295"/>
        <end position="405"/>
    </location>
</feature>
<feature type="transmembrane region" description="Helical" evidence="6">
    <location>
        <begin position="739"/>
        <end position="761"/>
    </location>
</feature>
<keyword evidence="5 6" id="KW-0472">Membrane</keyword>
<dbReference type="EMBL" id="JRLX01000002">
    <property type="protein sequence ID" value="KGO88257.1"/>
    <property type="molecule type" value="Genomic_DNA"/>
</dbReference>
<dbReference type="InterPro" id="IPR050250">
    <property type="entry name" value="Macrolide_Exporter_MacB"/>
</dbReference>
<keyword evidence="4 6" id="KW-1133">Transmembrane helix</keyword>
<dbReference type="GO" id="GO:0005886">
    <property type="term" value="C:plasma membrane"/>
    <property type="evidence" value="ECO:0007669"/>
    <property type="project" value="UniProtKB-SubCell"/>
</dbReference>
<feature type="domain" description="MacB-like periplasmic core" evidence="8">
    <location>
        <begin position="436"/>
        <end position="653"/>
    </location>
</feature>
<evidence type="ECO:0000256" key="5">
    <source>
        <dbReference type="ARBA" id="ARBA00023136"/>
    </source>
</evidence>
<evidence type="ECO:0000256" key="6">
    <source>
        <dbReference type="SAM" id="Phobius"/>
    </source>
</evidence>
<dbReference type="PANTHER" id="PTHR30572:SF18">
    <property type="entry name" value="ABC-TYPE MACROLIDE FAMILY EXPORT SYSTEM PERMEASE COMPONENT 2"/>
    <property type="match status" value="1"/>
</dbReference>
<dbReference type="Pfam" id="PF12704">
    <property type="entry name" value="MacB_PCD"/>
    <property type="match status" value="2"/>
</dbReference>
<dbReference type="InterPro" id="IPR025857">
    <property type="entry name" value="MacB_PCD"/>
</dbReference>
<feature type="transmembrane region" description="Helical" evidence="6">
    <location>
        <begin position="286"/>
        <end position="308"/>
    </location>
</feature>
<evidence type="ECO:0000259" key="7">
    <source>
        <dbReference type="Pfam" id="PF02687"/>
    </source>
</evidence>
<dbReference type="AlphaFoldDB" id="A0A0A2M6I4"/>
<feature type="transmembrane region" description="Helical" evidence="6">
    <location>
        <begin position="380"/>
        <end position="403"/>
    </location>
</feature>
<evidence type="ECO:0000313" key="9">
    <source>
        <dbReference type="EMBL" id="KGO88257.1"/>
    </source>
</evidence>
<reference evidence="9 10" key="1">
    <citation type="submission" date="2013-09" db="EMBL/GenBank/DDBJ databases">
        <authorList>
            <person name="Zeng Z."/>
            <person name="Chen C."/>
        </authorList>
    </citation>
    <scope>NUCLEOTIDE SEQUENCE [LARGE SCALE GENOMIC DNA]</scope>
    <source>
        <strain evidence="9 10">WB 3.3-2</strain>
    </source>
</reference>